<dbReference type="PANTHER" id="PTHR34992">
    <property type="entry name" value="HYPHAL ANASTAMOSIS-7 PROTEIN"/>
    <property type="match status" value="1"/>
</dbReference>
<feature type="domain" description="Copper acquisition factor BIM1-like" evidence="10">
    <location>
        <begin position="16"/>
        <end position="182"/>
    </location>
</feature>
<feature type="transmembrane region" description="Helical" evidence="8">
    <location>
        <begin position="228"/>
        <end position="246"/>
    </location>
</feature>
<dbReference type="CDD" id="cd21176">
    <property type="entry name" value="LPMO_auxiliary-like"/>
    <property type="match status" value="1"/>
</dbReference>
<organism evidence="11 12">
    <name type="scientific">Colletotrichum karsti</name>
    <dbReference type="NCBI Taxonomy" id="1095194"/>
    <lineage>
        <taxon>Eukaryota</taxon>
        <taxon>Fungi</taxon>
        <taxon>Dikarya</taxon>
        <taxon>Ascomycota</taxon>
        <taxon>Pezizomycotina</taxon>
        <taxon>Sordariomycetes</taxon>
        <taxon>Hypocreomycetidae</taxon>
        <taxon>Glomerellales</taxon>
        <taxon>Glomerellaceae</taxon>
        <taxon>Colletotrichum</taxon>
        <taxon>Colletotrichum boninense species complex</taxon>
    </lineage>
</organism>
<evidence type="ECO:0000256" key="4">
    <source>
        <dbReference type="ARBA" id="ARBA00022729"/>
    </source>
</evidence>
<protein>
    <recommendedName>
        <fullName evidence="10">Copper acquisition factor BIM1-like domain-containing protein</fullName>
    </recommendedName>
</protein>
<reference evidence="11" key="2">
    <citation type="submission" date="2020-11" db="EMBL/GenBank/DDBJ databases">
        <title>Whole genome sequencing of Colletotrichum sp.</title>
        <authorList>
            <person name="Li H."/>
        </authorList>
    </citation>
    <scope>NUCLEOTIDE SEQUENCE</scope>
    <source>
        <strain evidence="11">CkLH20</strain>
    </source>
</reference>
<dbReference type="Proteomes" id="UP000781932">
    <property type="component" value="Unassembled WGS sequence"/>
</dbReference>
<keyword evidence="4 9" id="KW-0732">Signal</keyword>
<keyword evidence="6" id="KW-0325">Glycoprotein</keyword>
<name>A0A9P6HX35_9PEZI</name>
<evidence type="ECO:0000313" key="12">
    <source>
        <dbReference type="Proteomes" id="UP000781932"/>
    </source>
</evidence>
<keyword evidence="7" id="KW-0449">Lipoprotein</keyword>
<keyword evidence="3" id="KW-0336">GPI-anchor</keyword>
<dbReference type="GO" id="GO:0098552">
    <property type="term" value="C:side of membrane"/>
    <property type="evidence" value="ECO:0007669"/>
    <property type="project" value="UniProtKB-KW"/>
</dbReference>
<dbReference type="OrthoDB" id="5329488at2759"/>
<dbReference type="RefSeq" id="XP_038741450.1">
    <property type="nucleotide sequence ID" value="XM_038893335.1"/>
</dbReference>
<comment type="caution">
    <text evidence="11">The sequence shown here is derived from an EMBL/GenBank/DDBJ whole genome shotgun (WGS) entry which is preliminary data.</text>
</comment>
<evidence type="ECO:0000256" key="1">
    <source>
        <dbReference type="ARBA" id="ARBA00004609"/>
    </source>
</evidence>
<feature type="signal peptide" evidence="9">
    <location>
        <begin position="1"/>
        <end position="17"/>
    </location>
</feature>
<evidence type="ECO:0000256" key="6">
    <source>
        <dbReference type="ARBA" id="ARBA00023180"/>
    </source>
</evidence>
<keyword evidence="12" id="KW-1185">Reference proteome</keyword>
<sequence length="247" mass="26579">MLFSTLSALVLAATASAHIVISYPGWRGNNLITNDSFPYGMQWTYPCGGMGVTQNRTYWPTTGGALAWQPGWFQGHATAFMYVNMGFGSDGPDGGPFNMSFPMVPVFQILGPSKNPYPGTVCLPQVPLPANTTVKAGDHATIQIVELAVHGASLFSCVDIEFAEPGDPKIGNVNESNCFNSQDIGFADVYTITTRESGQSPEQAAAATSDSSSSHTVTFWYFGKRPQSTWAVFSWVPIVIGGLWVFL</sequence>
<dbReference type="EMBL" id="JAATWM020000041">
    <property type="protein sequence ID" value="KAF9871989.1"/>
    <property type="molecule type" value="Genomic_DNA"/>
</dbReference>
<dbReference type="GO" id="GO:0005886">
    <property type="term" value="C:plasma membrane"/>
    <property type="evidence" value="ECO:0007669"/>
    <property type="project" value="UniProtKB-SubCell"/>
</dbReference>
<evidence type="ECO:0000313" key="11">
    <source>
        <dbReference type="EMBL" id="KAF9871989.1"/>
    </source>
</evidence>
<accession>A0A9P6HX35</accession>
<evidence type="ECO:0000256" key="8">
    <source>
        <dbReference type="SAM" id="Phobius"/>
    </source>
</evidence>
<evidence type="ECO:0000259" key="10">
    <source>
        <dbReference type="Pfam" id="PF20238"/>
    </source>
</evidence>
<keyword evidence="8" id="KW-0812">Transmembrane</keyword>
<evidence type="ECO:0000256" key="2">
    <source>
        <dbReference type="ARBA" id="ARBA00022475"/>
    </source>
</evidence>
<evidence type="ECO:0000256" key="3">
    <source>
        <dbReference type="ARBA" id="ARBA00022622"/>
    </source>
</evidence>
<keyword evidence="8" id="KW-1133">Transmembrane helix</keyword>
<reference evidence="11" key="1">
    <citation type="submission" date="2020-03" db="EMBL/GenBank/DDBJ databases">
        <authorList>
            <person name="He L."/>
        </authorList>
    </citation>
    <scope>NUCLEOTIDE SEQUENCE</scope>
    <source>
        <strain evidence="11">CkLH20</strain>
    </source>
</reference>
<gene>
    <name evidence="11" type="ORF">CkaCkLH20_10621</name>
</gene>
<feature type="chain" id="PRO_5040465994" description="Copper acquisition factor BIM1-like domain-containing protein" evidence="9">
    <location>
        <begin position="18"/>
        <end position="247"/>
    </location>
</feature>
<evidence type="ECO:0000256" key="5">
    <source>
        <dbReference type="ARBA" id="ARBA00023136"/>
    </source>
</evidence>
<dbReference type="AlphaFoldDB" id="A0A9P6HX35"/>
<proteinExistence type="predicted"/>
<comment type="subcellular location">
    <subcellularLocation>
        <location evidence="1">Cell membrane</location>
        <topology evidence="1">Lipid-anchor</topology>
        <topology evidence="1">GPI-anchor</topology>
    </subcellularLocation>
</comment>
<dbReference type="Pfam" id="PF20238">
    <property type="entry name" value="BIM1-like_dom"/>
    <property type="match status" value="1"/>
</dbReference>
<keyword evidence="5 8" id="KW-0472">Membrane</keyword>
<dbReference type="InterPro" id="IPR046936">
    <property type="entry name" value="BIM1-like"/>
</dbReference>
<dbReference type="InterPro" id="IPR046530">
    <property type="entry name" value="BIM1-like_dom"/>
</dbReference>
<evidence type="ECO:0000256" key="7">
    <source>
        <dbReference type="ARBA" id="ARBA00023288"/>
    </source>
</evidence>
<keyword evidence="2" id="KW-1003">Cell membrane</keyword>
<evidence type="ECO:0000256" key="9">
    <source>
        <dbReference type="SAM" id="SignalP"/>
    </source>
</evidence>
<dbReference type="PANTHER" id="PTHR34992:SF10">
    <property type="entry name" value="COPPER ACQUISITION FACTOR BIM1-LIKE DOMAIN-CONTAINING PROTEIN"/>
    <property type="match status" value="1"/>
</dbReference>
<dbReference type="GeneID" id="62166409"/>